<feature type="compositionally biased region" description="Acidic residues" evidence="1">
    <location>
        <begin position="278"/>
        <end position="287"/>
    </location>
</feature>
<proteinExistence type="predicted"/>
<feature type="transmembrane region" description="Helical" evidence="2">
    <location>
        <begin position="149"/>
        <end position="169"/>
    </location>
</feature>
<feature type="domain" description="DUF7847" evidence="3">
    <location>
        <begin position="70"/>
        <end position="225"/>
    </location>
</feature>
<feature type="region of interest" description="Disordered" evidence="1">
    <location>
        <begin position="260"/>
        <end position="287"/>
    </location>
</feature>
<dbReference type="OrthoDB" id="2067254at2"/>
<evidence type="ECO:0000259" key="3">
    <source>
        <dbReference type="Pfam" id="PF25231"/>
    </source>
</evidence>
<keyword evidence="5" id="KW-1185">Reference proteome</keyword>
<dbReference type="Proteomes" id="UP000287361">
    <property type="component" value="Unassembled WGS sequence"/>
</dbReference>
<feature type="transmembrane region" description="Helical" evidence="2">
    <location>
        <begin position="117"/>
        <end position="143"/>
    </location>
</feature>
<keyword evidence="2" id="KW-0472">Membrane</keyword>
<dbReference type="Pfam" id="PF25231">
    <property type="entry name" value="DUF7847"/>
    <property type="match status" value="1"/>
</dbReference>
<keyword evidence="2" id="KW-0812">Transmembrane</keyword>
<gene>
    <name evidence="4" type="ORF">KGMB03357_02310</name>
</gene>
<dbReference type="RefSeq" id="WP_016407167.1">
    <property type="nucleotide sequence ID" value="NZ_DAVZTY010000002.1"/>
</dbReference>
<evidence type="ECO:0000313" key="5">
    <source>
        <dbReference type="Proteomes" id="UP000287361"/>
    </source>
</evidence>
<evidence type="ECO:0000256" key="1">
    <source>
        <dbReference type="SAM" id="MobiDB-lite"/>
    </source>
</evidence>
<dbReference type="InterPro" id="IPR057169">
    <property type="entry name" value="DUF7847"/>
</dbReference>
<feature type="compositionally biased region" description="Low complexity" evidence="1">
    <location>
        <begin position="268"/>
        <end position="277"/>
    </location>
</feature>
<dbReference type="AlphaFoldDB" id="A0A401LAQ5"/>
<accession>A0A401LAQ5</accession>
<dbReference type="GeneID" id="86193233"/>
<organism evidence="4 5">
    <name type="scientific">Anaerotignum faecicola</name>
    <dbReference type="NCBI Taxonomy" id="2358141"/>
    <lineage>
        <taxon>Bacteria</taxon>
        <taxon>Bacillati</taxon>
        <taxon>Bacillota</taxon>
        <taxon>Clostridia</taxon>
        <taxon>Lachnospirales</taxon>
        <taxon>Anaerotignaceae</taxon>
        <taxon>Anaerotignum</taxon>
    </lineage>
</organism>
<keyword evidence="2" id="KW-1133">Transmembrane helix</keyword>
<evidence type="ECO:0000256" key="2">
    <source>
        <dbReference type="SAM" id="Phobius"/>
    </source>
</evidence>
<protein>
    <recommendedName>
        <fullName evidence="3">DUF7847 domain-containing protein</fullName>
    </recommendedName>
</protein>
<name>A0A401LAQ5_9FIRM</name>
<dbReference type="EMBL" id="BHVZ01000001">
    <property type="protein sequence ID" value="GCB28570.1"/>
    <property type="molecule type" value="Genomic_DNA"/>
</dbReference>
<reference evidence="4 5" key="1">
    <citation type="submission" date="2018-10" db="EMBL/GenBank/DDBJ databases">
        <title>Draft Genome Sequence of Anaerotignum sp. KCTC 15736.</title>
        <authorList>
            <person name="Choi S.H."/>
            <person name="Kim J.S."/>
            <person name="Kang S.W."/>
            <person name="Lee J.S."/>
            <person name="Park S.H."/>
        </authorList>
    </citation>
    <scope>NUCLEOTIDE SEQUENCE [LARGE SCALE GENOMIC DNA]</scope>
    <source>
        <strain evidence="4 5">KCTC 15736</strain>
    </source>
</reference>
<feature type="transmembrane region" description="Helical" evidence="2">
    <location>
        <begin position="227"/>
        <end position="248"/>
    </location>
</feature>
<sequence length="287" mass="31984">MNHDFFYREWNWIEQLSAAFHVFAANIKPILKVLLIVFLPISILESIINGRMLNAYTVFQQIAQAGVSLSNEADFFQAAYQVLFHSGLTLLVGLFLQPVGTIAIAKVVKQFVTKQEISFGTALGEAFSLMPTIVFSGVIYGVLIFLTSLIIVPGIYLSVAWVFYVYAIGLSDKKGMEPMRYSKALVKGKWWRTFGYLLLLAVIAMLWNSAFQLSYSFFPNERIGNAVYQFLCYFSAAFVTVGEALLFLNREAVTYGIPAEPAAEDAPAESVTGTVEGEPTENEENKE</sequence>
<comment type="caution">
    <text evidence="4">The sequence shown here is derived from an EMBL/GenBank/DDBJ whole genome shotgun (WGS) entry which is preliminary data.</text>
</comment>
<feature type="transmembrane region" description="Helical" evidence="2">
    <location>
        <begin position="30"/>
        <end position="48"/>
    </location>
</feature>
<feature type="transmembrane region" description="Helical" evidence="2">
    <location>
        <begin position="82"/>
        <end position="105"/>
    </location>
</feature>
<evidence type="ECO:0000313" key="4">
    <source>
        <dbReference type="EMBL" id="GCB28570.1"/>
    </source>
</evidence>
<feature type="transmembrane region" description="Helical" evidence="2">
    <location>
        <begin position="190"/>
        <end position="207"/>
    </location>
</feature>